<dbReference type="Pfam" id="PF07336">
    <property type="entry name" value="ABATE"/>
    <property type="match status" value="1"/>
</dbReference>
<name>A0A917WJH9_9ACTN</name>
<dbReference type="InterPro" id="IPR021005">
    <property type="entry name" value="Znf_CGNR"/>
</dbReference>
<sequence length="204" mass="21700">MLDTPLTGVSVYHAGVGRTGLTPALAKRFRSGRVSLDFAHTAGEPELAEPELIDGAPALQRWLSHVLDGADVRVDADDVAAALRLRTALWQLVHARTQDRDLPRRAVDTVNRFAVAAPPAPRLTLDGHVASGGVSAAEALSALARDAIDLLGGPLGHRIRVCAGPGCQLLFVDASRPGTRRWCSMERCGNLAKVRTHRTGRAGE</sequence>
<evidence type="ECO:0000313" key="3">
    <source>
        <dbReference type="Proteomes" id="UP000655208"/>
    </source>
</evidence>
<dbReference type="PANTHER" id="PTHR35525">
    <property type="entry name" value="BLL6575 PROTEIN"/>
    <property type="match status" value="1"/>
</dbReference>
<dbReference type="InterPro" id="IPR023286">
    <property type="entry name" value="ABATE_dom_sf"/>
</dbReference>
<dbReference type="InterPro" id="IPR010852">
    <property type="entry name" value="ABATE"/>
</dbReference>
<dbReference type="SUPFAM" id="SSF160904">
    <property type="entry name" value="Jann2411-like"/>
    <property type="match status" value="1"/>
</dbReference>
<proteinExistence type="predicted"/>
<dbReference type="AlphaFoldDB" id="A0A917WJH9"/>
<protein>
    <recommendedName>
        <fullName evidence="1">Zinc finger CGNR domain-containing protein</fullName>
    </recommendedName>
</protein>
<reference evidence="2" key="2">
    <citation type="submission" date="2020-09" db="EMBL/GenBank/DDBJ databases">
        <authorList>
            <person name="Sun Q."/>
            <person name="Zhou Y."/>
        </authorList>
    </citation>
    <scope>NUCLEOTIDE SEQUENCE</scope>
    <source>
        <strain evidence="2">CGMCC 4.7308</strain>
    </source>
</reference>
<feature type="domain" description="Zinc finger CGNR" evidence="1">
    <location>
        <begin position="158"/>
        <end position="199"/>
    </location>
</feature>
<accession>A0A917WJH9</accession>
<evidence type="ECO:0000259" key="1">
    <source>
        <dbReference type="Pfam" id="PF11706"/>
    </source>
</evidence>
<comment type="caution">
    <text evidence="2">The sequence shown here is derived from an EMBL/GenBank/DDBJ whole genome shotgun (WGS) entry which is preliminary data.</text>
</comment>
<dbReference type="EMBL" id="BMNA01000006">
    <property type="protein sequence ID" value="GGM08710.1"/>
    <property type="molecule type" value="Genomic_DNA"/>
</dbReference>
<evidence type="ECO:0000313" key="2">
    <source>
        <dbReference type="EMBL" id="GGM08710.1"/>
    </source>
</evidence>
<keyword evidence="3" id="KW-1185">Reference proteome</keyword>
<organism evidence="2 3">
    <name type="scientific">Nakamurella endophytica</name>
    <dbReference type="NCBI Taxonomy" id="1748367"/>
    <lineage>
        <taxon>Bacteria</taxon>
        <taxon>Bacillati</taxon>
        <taxon>Actinomycetota</taxon>
        <taxon>Actinomycetes</taxon>
        <taxon>Nakamurellales</taxon>
        <taxon>Nakamurellaceae</taxon>
        <taxon>Nakamurella</taxon>
    </lineage>
</organism>
<gene>
    <name evidence="2" type="ORF">GCM10011594_30770</name>
</gene>
<dbReference type="Gene3D" id="1.10.3300.10">
    <property type="entry name" value="Jann2411-like domain"/>
    <property type="match status" value="1"/>
</dbReference>
<reference evidence="2" key="1">
    <citation type="journal article" date="2014" name="Int. J. Syst. Evol. Microbiol.">
        <title>Complete genome sequence of Corynebacterium casei LMG S-19264T (=DSM 44701T), isolated from a smear-ripened cheese.</title>
        <authorList>
            <consortium name="US DOE Joint Genome Institute (JGI-PGF)"/>
            <person name="Walter F."/>
            <person name="Albersmeier A."/>
            <person name="Kalinowski J."/>
            <person name="Ruckert C."/>
        </authorList>
    </citation>
    <scope>NUCLEOTIDE SEQUENCE</scope>
    <source>
        <strain evidence="2">CGMCC 4.7308</strain>
    </source>
</reference>
<dbReference type="PANTHER" id="PTHR35525:SF3">
    <property type="entry name" value="BLL6575 PROTEIN"/>
    <property type="match status" value="1"/>
</dbReference>
<dbReference type="Proteomes" id="UP000655208">
    <property type="component" value="Unassembled WGS sequence"/>
</dbReference>
<dbReference type="Pfam" id="PF11706">
    <property type="entry name" value="zf-CGNR"/>
    <property type="match status" value="1"/>
</dbReference>